<comment type="caution">
    <text evidence="2">The sequence shown here is derived from an EMBL/GenBank/DDBJ whole genome shotgun (WGS) entry which is preliminary data.</text>
</comment>
<dbReference type="InterPro" id="IPR039422">
    <property type="entry name" value="MarR/SlyA-like"/>
</dbReference>
<dbReference type="OrthoDB" id="162531at2"/>
<keyword evidence="3" id="KW-1185">Reference proteome</keyword>
<keyword evidence="2" id="KW-0238">DNA-binding</keyword>
<dbReference type="InterPro" id="IPR036390">
    <property type="entry name" value="WH_DNA-bd_sf"/>
</dbReference>
<dbReference type="GO" id="GO:0003700">
    <property type="term" value="F:DNA-binding transcription factor activity"/>
    <property type="evidence" value="ECO:0007669"/>
    <property type="project" value="InterPro"/>
</dbReference>
<dbReference type="PROSITE" id="PS50995">
    <property type="entry name" value="HTH_MARR_2"/>
    <property type="match status" value="1"/>
</dbReference>
<evidence type="ECO:0000259" key="1">
    <source>
        <dbReference type="PROSITE" id="PS50995"/>
    </source>
</evidence>
<dbReference type="PANTHER" id="PTHR33164">
    <property type="entry name" value="TRANSCRIPTIONAL REGULATOR, MARR FAMILY"/>
    <property type="match status" value="1"/>
</dbReference>
<dbReference type="AlphaFoldDB" id="A0A8H2K6N4"/>
<dbReference type="RefSeq" id="WP_141990550.1">
    <property type="nucleotide sequence ID" value="NZ_VFRA01000001.1"/>
</dbReference>
<feature type="domain" description="HTH marR-type" evidence="1">
    <location>
        <begin position="1"/>
        <end position="142"/>
    </location>
</feature>
<dbReference type="GO" id="GO:0006950">
    <property type="term" value="P:response to stress"/>
    <property type="evidence" value="ECO:0007669"/>
    <property type="project" value="TreeGrafter"/>
</dbReference>
<gene>
    <name evidence="2" type="ORF">FB472_1780</name>
</gene>
<dbReference type="SMART" id="SM00347">
    <property type="entry name" value="HTH_MARR"/>
    <property type="match status" value="1"/>
</dbReference>
<dbReference type="GO" id="GO:0003677">
    <property type="term" value="F:DNA binding"/>
    <property type="evidence" value="ECO:0007669"/>
    <property type="project" value="UniProtKB-KW"/>
</dbReference>
<dbReference type="PRINTS" id="PR00598">
    <property type="entry name" value="HTHMARR"/>
</dbReference>
<sequence>MSSANEKHALAGFPASAIRFVRALERNREQIAISNGLTASELRALFWIAEHASVTPKAVAEHMEMTTGAITAITNRLSDRGSLHRIAHPHDRRSVLLELTESGHVMMRSIHADFTRMVSESTSSLTEEELIAFESALTRVADEVRIRTGR</sequence>
<dbReference type="InterPro" id="IPR036388">
    <property type="entry name" value="WH-like_DNA-bd_sf"/>
</dbReference>
<accession>A0A8H2K6N4</accession>
<reference evidence="2 3" key="1">
    <citation type="submission" date="2019-06" db="EMBL/GenBank/DDBJ databases">
        <title>Sequencing the genomes of 1000 actinobacteria strains.</title>
        <authorList>
            <person name="Klenk H.-P."/>
        </authorList>
    </citation>
    <scope>NUCLEOTIDE SEQUENCE [LARGE SCALE GENOMIC DNA]</scope>
    <source>
        <strain evidence="2 3">DSM 21947</strain>
    </source>
</reference>
<dbReference type="Pfam" id="PF12802">
    <property type="entry name" value="MarR_2"/>
    <property type="match status" value="1"/>
</dbReference>
<organism evidence="2 3">
    <name type="scientific">Rhodoglobus vestalii</name>
    <dbReference type="NCBI Taxonomy" id="193384"/>
    <lineage>
        <taxon>Bacteria</taxon>
        <taxon>Bacillati</taxon>
        <taxon>Actinomycetota</taxon>
        <taxon>Actinomycetes</taxon>
        <taxon>Micrococcales</taxon>
        <taxon>Microbacteriaceae</taxon>
        <taxon>Rhodoglobus</taxon>
    </lineage>
</organism>
<proteinExistence type="predicted"/>
<dbReference type="Gene3D" id="1.10.10.10">
    <property type="entry name" value="Winged helix-like DNA-binding domain superfamily/Winged helix DNA-binding domain"/>
    <property type="match status" value="1"/>
</dbReference>
<dbReference type="EMBL" id="VFRA01000001">
    <property type="protein sequence ID" value="TQO20165.1"/>
    <property type="molecule type" value="Genomic_DNA"/>
</dbReference>
<dbReference type="Proteomes" id="UP000316560">
    <property type="component" value="Unassembled WGS sequence"/>
</dbReference>
<dbReference type="PANTHER" id="PTHR33164:SF43">
    <property type="entry name" value="HTH-TYPE TRANSCRIPTIONAL REPRESSOR YETL"/>
    <property type="match status" value="1"/>
</dbReference>
<evidence type="ECO:0000313" key="3">
    <source>
        <dbReference type="Proteomes" id="UP000316560"/>
    </source>
</evidence>
<evidence type="ECO:0000313" key="2">
    <source>
        <dbReference type="EMBL" id="TQO20165.1"/>
    </source>
</evidence>
<name>A0A8H2K6N4_9MICO</name>
<dbReference type="InterPro" id="IPR000835">
    <property type="entry name" value="HTH_MarR-typ"/>
</dbReference>
<dbReference type="SUPFAM" id="SSF46785">
    <property type="entry name" value="Winged helix' DNA-binding domain"/>
    <property type="match status" value="1"/>
</dbReference>
<protein>
    <submittedName>
        <fullName evidence="2">DNA-binding MarR family transcriptional regulator</fullName>
    </submittedName>
</protein>